<reference evidence="3" key="1">
    <citation type="submission" date="2016-10" db="EMBL/GenBank/DDBJ databases">
        <authorList>
            <person name="Varghese N."/>
            <person name="Submissions S."/>
        </authorList>
    </citation>
    <scope>NUCLEOTIDE SEQUENCE [LARGE SCALE GENOMIC DNA]</scope>
    <source>
        <strain evidence="3">DSM 44209</strain>
    </source>
</reference>
<feature type="transmembrane region" description="Helical" evidence="1">
    <location>
        <begin position="12"/>
        <end position="29"/>
    </location>
</feature>
<gene>
    <name evidence="2" type="ORF">SAMN04488546_1548</name>
</gene>
<dbReference type="AlphaFoldDB" id="A0A1I0CFE5"/>
<dbReference type="EMBL" id="FOIE01000003">
    <property type="protein sequence ID" value="SET18119.1"/>
    <property type="molecule type" value="Genomic_DNA"/>
</dbReference>
<evidence type="ECO:0000313" key="2">
    <source>
        <dbReference type="EMBL" id="SET18119.1"/>
    </source>
</evidence>
<evidence type="ECO:0000256" key="1">
    <source>
        <dbReference type="SAM" id="Phobius"/>
    </source>
</evidence>
<organism evidence="2 3">
    <name type="scientific">Geodermatophilus poikilotrophus</name>
    <dbReference type="NCBI Taxonomy" id="1333667"/>
    <lineage>
        <taxon>Bacteria</taxon>
        <taxon>Bacillati</taxon>
        <taxon>Actinomycetota</taxon>
        <taxon>Actinomycetes</taxon>
        <taxon>Geodermatophilales</taxon>
        <taxon>Geodermatophilaceae</taxon>
        <taxon>Geodermatophilus</taxon>
    </lineage>
</organism>
<keyword evidence="1" id="KW-0812">Transmembrane</keyword>
<keyword evidence="1" id="KW-0472">Membrane</keyword>
<protein>
    <submittedName>
        <fullName evidence="2">Uncharacterized protein</fullName>
    </submittedName>
</protein>
<name>A0A1I0CFE5_9ACTN</name>
<dbReference type="Proteomes" id="UP000198507">
    <property type="component" value="Unassembled WGS sequence"/>
</dbReference>
<keyword evidence="3" id="KW-1185">Reference proteome</keyword>
<sequence length="35" mass="3771">MIGTGSATLDLLLEVGIALALLASLVLLWRNYRGR</sequence>
<evidence type="ECO:0000313" key="3">
    <source>
        <dbReference type="Proteomes" id="UP000198507"/>
    </source>
</evidence>
<proteinExistence type="predicted"/>
<accession>A0A1I0CFE5</accession>
<keyword evidence="1" id="KW-1133">Transmembrane helix</keyword>